<name>A0A9Q1JGH8_9CARY</name>
<proteinExistence type="predicted"/>
<reference evidence="2" key="1">
    <citation type="submission" date="2022-04" db="EMBL/GenBank/DDBJ databases">
        <title>Carnegiea gigantea Genome sequencing and assembly v2.</title>
        <authorList>
            <person name="Copetti D."/>
            <person name="Sanderson M.J."/>
            <person name="Burquez A."/>
            <person name="Wojciechowski M.F."/>
        </authorList>
    </citation>
    <scope>NUCLEOTIDE SEQUENCE</scope>
    <source>
        <strain evidence="2">SGP5-SGP5p</strain>
        <tissue evidence="2">Aerial part</tissue>
    </source>
</reference>
<protein>
    <submittedName>
        <fullName evidence="2">Uncharacterized protein</fullName>
    </submittedName>
</protein>
<gene>
    <name evidence="2" type="ORF">Cgig2_019204</name>
</gene>
<evidence type="ECO:0000313" key="3">
    <source>
        <dbReference type="Proteomes" id="UP001153076"/>
    </source>
</evidence>
<evidence type="ECO:0000313" key="2">
    <source>
        <dbReference type="EMBL" id="KAJ8421339.1"/>
    </source>
</evidence>
<sequence length="315" mass="33768">MSTMANAITRQVSEQFKRAMEVAGSAKSVHEEEPSHRSEGMTSLRPMEHSRENARRYCEFHEQSGHTTTEYRELKKALHEVADEGGPRFLRQEQTPAPPPPRDEECSTEVVATIAGGYVEEITRSVWKPNLEACSKCSPWMRFGDKSKFKSLEVDFLVADVPTAYNPVPKQKAKTSTSKIGGRGLHVGSPPSLGPSSSDAPALASKGLVASSSAASPSDEGGINSTSSGSRPSAATRSRLSIKCRSSENSPARVSKTLRSLAGRPAPWLGPHQPRPSLADAVALSFRFCGPVVLPAASHSVSDIERQVPPAIGTP</sequence>
<feature type="region of interest" description="Disordered" evidence="1">
    <location>
        <begin position="82"/>
        <end position="105"/>
    </location>
</feature>
<dbReference type="Proteomes" id="UP001153076">
    <property type="component" value="Unassembled WGS sequence"/>
</dbReference>
<feature type="region of interest" description="Disordered" evidence="1">
    <location>
        <begin position="167"/>
        <end position="256"/>
    </location>
</feature>
<comment type="caution">
    <text evidence="2">The sequence shown here is derived from an EMBL/GenBank/DDBJ whole genome shotgun (WGS) entry which is preliminary data.</text>
</comment>
<evidence type="ECO:0000256" key="1">
    <source>
        <dbReference type="SAM" id="MobiDB-lite"/>
    </source>
</evidence>
<accession>A0A9Q1JGH8</accession>
<dbReference type="AlphaFoldDB" id="A0A9Q1JGH8"/>
<organism evidence="2 3">
    <name type="scientific">Carnegiea gigantea</name>
    <dbReference type="NCBI Taxonomy" id="171969"/>
    <lineage>
        <taxon>Eukaryota</taxon>
        <taxon>Viridiplantae</taxon>
        <taxon>Streptophyta</taxon>
        <taxon>Embryophyta</taxon>
        <taxon>Tracheophyta</taxon>
        <taxon>Spermatophyta</taxon>
        <taxon>Magnoliopsida</taxon>
        <taxon>eudicotyledons</taxon>
        <taxon>Gunneridae</taxon>
        <taxon>Pentapetalae</taxon>
        <taxon>Caryophyllales</taxon>
        <taxon>Cactineae</taxon>
        <taxon>Cactaceae</taxon>
        <taxon>Cactoideae</taxon>
        <taxon>Echinocereeae</taxon>
        <taxon>Carnegiea</taxon>
    </lineage>
</organism>
<feature type="compositionally biased region" description="Basic and acidic residues" evidence="1">
    <location>
        <begin position="28"/>
        <end position="39"/>
    </location>
</feature>
<feature type="region of interest" description="Disordered" evidence="1">
    <location>
        <begin position="21"/>
        <end position="53"/>
    </location>
</feature>
<feature type="compositionally biased region" description="Polar residues" evidence="1">
    <location>
        <begin position="223"/>
        <end position="239"/>
    </location>
</feature>
<keyword evidence="3" id="KW-1185">Reference proteome</keyword>
<feature type="compositionally biased region" description="Low complexity" evidence="1">
    <location>
        <begin position="188"/>
        <end position="205"/>
    </location>
</feature>
<dbReference type="EMBL" id="JAKOGI010002778">
    <property type="protein sequence ID" value="KAJ8421339.1"/>
    <property type="molecule type" value="Genomic_DNA"/>
</dbReference>
<dbReference type="OrthoDB" id="1752268at2759"/>